<dbReference type="EMBL" id="JAENIL010000040">
    <property type="protein sequence ID" value="MBK1879058.1"/>
    <property type="molecule type" value="Genomic_DNA"/>
</dbReference>
<organism evidence="1 2">
    <name type="scientific">Pelagicoccus mobilis</name>
    <dbReference type="NCBI Taxonomy" id="415221"/>
    <lineage>
        <taxon>Bacteria</taxon>
        <taxon>Pseudomonadati</taxon>
        <taxon>Verrucomicrobiota</taxon>
        <taxon>Opitutia</taxon>
        <taxon>Puniceicoccales</taxon>
        <taxon>Pelagicoccaceae</taxon>
        <taxon>Pelagicoccus</taxon>
    </lineage>
</organism>
<dbReference type="Proteomes" id="UP000617628">
    <property type="component" value="Unassembled WGS sequence"/>
</dbReference>
<evidence type="ECO:0000313" key="1">
    <source>
        <dbReference type="EMBL" id="MBK1879058.1"/>
    </source>
</evidence>
<evidence type="ECO:0008006" key="3">
    <source>
        <dbReference type="Google" id="ProtNLM"/>
    </source>
</evidence>
<sequence length="68" mass="8033">MDAADIIREIEALPEEEKRKVMDFVLCLAQQRFEEAQIRIACERLDDYDKGLEEGIPHEEAMRLLREN</sequence>
<proteinExistence type="predicted"/>
<evidence type="ECO:0000313" key="2">
    <source>
        <dbReference type="Proteomes" id="UP000617628"/>
    </source>
</evidence>
<gene>
    <name evidence="1" type="ORF">JIN87_19395</name>
</gene>
<dbReference type="AlphaFoldDB" id="A0A934RZ92"/>
<dbReference type="RefSeq" id="WP_200357271.1">
    <property type="nucleotide sequence ID" value="NZ_JAENIL010000040.1"/>
</dbReference>
<reference evidence="1" key="1">
    <citation type="submission" date="2021-01" db="EMBL/GenBank/DDBJ databases">
        <title>Modified the classification status of verrucomicrobia.</title>
        <authorList>
            <person name="Feng X."/>
        </authorList>
    </citation>
    <scope>NUCLEOTIDE SEQUENCE</scope>
    <source>
        <strain evidence="1">KCTC 13126</strain>
    </source>
</reference>
<accession>A0A934RZ92</accession>
<protein>
    <recommendedName>
        <fullName evidence="3">DUF2281 domain-containing protein</fullName>
    </recommendedName>
</protein>
<comment type="caution">
    <text evidence="1">The sequence shown here is derived from an EMBL/GenBank/DDBJ whole genome shotgun (WGS) entry which is preliminary data.</text>
</comment>
<keyword evidence="2" id="KW-1185">Reference proteome</keyword>
<name>A0A934RZ92_9BACT</name>